<dbReference type="AlphaFoldDB" id="A0A9W8TIF6"/>
<keyword evidence="2" id="KW-1185">Reference proteome</keyword>
<organism evidence="1 2">
    <name type="scientific">Xylaria arbuscula</name>
    <dbReference type="NCBI Taxonomy" id="114810"/>
    <lineage>
        <taxon>Eukaryota</taxon>
        <taxon>Fungi</taxon>
        <taxon>Dikarya</taxon>
        <taxon>Ascomycota</taxon>
        <taxon>Pezizomycotina</taxon>
        <taxon>Sordariomycetes</taxon>
        <taxon>Xylariomycetidae</taxon>
        <taxon>Xylariales</taxon>
        <taxon>Xylariaceae</taxon>
        <taxon>Xylaria</taxon>
    </lineage>
</organism>
<dbReference type="Proteomes" id="UP001148614">
    <property type="component" value="Unassembled WGS sequence"/>
</dbReference>
<gene>
    <name evidence="1" type="ORF">NPX13_g8615</name>
</gene>
<name>A0A9W8TIF6_9PEZI</name>
<proteinExistence type="predicted"/>
<dbReference type="EMBL" id="JANPWZ010001924">
    <property type="protein sequence ID" value="KAJ3562298.1"/>
    <property type="molecule type" value="Genomic_DNA"/>
</dbReference>
<evidence type="ECO:0000313" key="2">
    <source>
        <dbReference type="Proteomes" id="UP001148614"/>
    </source>
</evidence>
<reference evidence="1" key="1">
    <citation type="submission" date="2022-07" db="EMBL/GenBank/DDBJ databases">
        <title>Genome Sequence of Xylaria arbuscula.</title>
        <authorList>
            <person name="Buettner E."/>
        </authorList>
    </citation>
    <scope>NUCLEOTIDE SEQUENCE</scope>
    <source>
        <strain evidence="1">VT107</strain>
    </source>
</reference>
<accession>A0A9W8TIF6</accession>
<comment type="caution">
    <text evidence="1">The sequence shown here is derived from an EMBL/GenBank/DDBJ whole genome shotgun (WGS) entry which is preliminary data.</text>
</comment>
<protein>
    <submittedName>
        <fullName evidence="1">Uncharacterized protein</fullName>
    </submittedName>
</protein>
<sequence length="241" mass="28949">MPIESEHSSQQQPSADCSTIRTATTFHQFSKLPAELRFAVWKEFEIPFKKGPWVFRHYIQVNREARREILNGCEVHMVHGKWQRSWLANYKARPMFVDWDLDLFCMPAMTPPSKMPYWADRETTRKIKNIAWFLPRTPDPSTVNSWKFYRAFRSVQRAIYLVELRDPRFEFRDPNESERIESPNLSTLPLNEYGYHNIEDAAHRYSRWLPLTGEWIPFVEMVDETARRAKKDLRKLLRRRV</sequence>
<evidence type="ECO:0000313" key="1">
    <source>
        <dbReference type="EMBL" id="KAJ3562298.1"/>
    </source>
</evidence>